<keyword evidence="2" id="KW-1185">Reference proteome</keyword>
<dbReference type="KEGG" id="spib:G8759_26395"/>
<dbReference type="Proteomes" id="UP000501802">
    <property type="component" value="Chromosome"/>
</dbReference>
<dbReference type="AlphaFoldDB" id="A0A6G9AUA9"/>
<dbReference type="EMBL" id="CP050063">
    <property type="protein sequence ID" value="QIP15909.1"/>
    <property type="molecule type" value="Genomic_DNA"/>
</dbReference>
<protein>
    <submittedName>
        <fullName evidence="1">Uncharacterized protein</fullName>
    </submittedName>
</protein>
<name>A0A6G9AUA9_9BACT</name>
<sequence length="79" mass="8752">MEGNEKDIELAGKLTQDVNEALNRRIEERFRAALFLVDPNLDMAGVTIISNVANDDELIVGGVEDETIDKAMAIFESEK</sequence>
<organism evidence="1 2">
    <name type="scientific">Spirosoma aureum</name>
    <dbReference type="NCBI Taxonomy" id="2692134"/>
    <lineage>
        <taxon>Bacteria</taxon>
        <taxon>Pseudomonadati</taxon>
        <taxon>Bacteroidota</taxon>
        <taxon>Cytophagia</taxon>
        <taxon>Cytophagales</taxon>
        <taxon>Cytophagaceae</taxon>
        <taxon>Spirosoma</taxon>
    </lineage>
</organism>
<accession>A0A6G9AUA9</accession>
<reference evidence="1 2" key="1">
    <citation type="submission" date="2020-03" db="EMBL/GenBank/DDBJ databases">
        <authorList>
            <person name="Kim M.K."/>
        </authorList>
    </citation>
    <scope>NUCLEOTIDE SEQUENCE [LARGE SCALE GENOMIC DNA]</scope>
    <source>
        <strain evidence="1 2">BT328</strain>
    </source>
</reference>
<gene>
    <name evidence="1" type="ORF">G8759_26395</name>
</gene>
<evidence type="ECO:0000313" key="1">
    <source>
        <dbReference type="EMBL" id="QIP15909.1"/>
    </source>
</evidence>
<dbReference type="RefSeq" id="WP_167215089.1">
    <property type="nucleotide sequence ID" value="NZ_CP050063.1"/>
</dbReference>
<evidence type="ECO:0000313" key="2">
    <source>
        <dbReference type="Proteomes" id="UP000501802"/>
    </source>
</evidence>
<proteinExistence type="predicted"/>